<proteinExistence type="predicted"/>
<dbReference type="GeneID" id="63775701"/>
<dbReference type="EMBL" id="MCFJ01000002">
    <property type="protein sequence ID" value="ORY70444.1"/>
    <property type="molecule type" value="Genomic_DNA"/>
</dbReference>
<evidence type="ECO:0000313" key="1">
    <source>
        <dbReference type="EMBL" id="ORY70444.1"/>
    </source>
</evidence>
<sequence length="71" mass="7784">MPYNSRHLCVVSMHLLPVPATESVQTTIMSDARGLQSCHLPSSSSPCTDLLQYWAYPPSYSEVQGTVDIAD</sequence>
<dbReference type="Proteomes" id="UP000193689">
    <property type="component" value="Unassembled WGS sequence"/>
</dbReference>
<dbReference type="AlphaFoldDB" id="A0A1Y2EGL6"/>
<name>A0A1Y2EGL6_9PEZI</name>
<accession>A0A1Y2EGL6</accession>
<organism evidence="1 2">
    <name type="scientific">Pseudomassariella vexata</name>
    <dbReference type="NCBI Taxonomy" id="1141098"/>
    <lineage>
        <taxon>Eukaryota</taxon>
        <taxon>Fungi</taxon>
        <taxon>Dikarya</taxon>
        <taxon>Ascomycota</taxon>
        <taxon>Pezizomycotina</taxon>
        <taxon>Sordariomycetes</taxon>
        <taxon>Xylariomycetidae</taxon>
        <taxon>Amphisphaeriales</taxon>
        <taxon>Pseudomassariaceae</taxon>
        <taxon>Pseudomassariella</taxon>
    </lineage>
</organism>
<dbReference type="RefSeq" id="XP_040720394.1">
    <property type="nucleotide sequence ID" value="XM_040859489.1"/>
</dbReference>
<keyword evidence="2" id="KW-1185">Reference proteome</keyword>
<protein>
    <submittedName>
        <fullName evidence="1">Uncharacterized protein</fullName>
    </submittedName>
</protein>
<dbReference type="InParanoid" id="A0A1Y2EGL6"/>
<gene>
    <name evidence="1" type="ORF">BCR38DRAFT_422142</name>
</gene>
<comment type="caution">
    <text evidence="1">The sequence shown here is derived from an EMBL/GenBank/DDBJ whole genome shotgun (WGS) entry which is preliminary data.</text>
</comment>
<reference evidence="1 2" key="1">
    <citation type="submission" date="2016-07" db="EMBL/GenBank/DDBJ databases">
        <title>Pervasive Adenine N6-methylation of Active Genes in Fungi.</title>
        <authorList>
            <consortium name="DOE Joint Genome Institute"/>
            <person name="Mondo S.J."/>
            <person name="Dannebaum R.O."/>
            <person name="Kuo R.C."/>
            <person name="Labutti K."/>
            <person name="Haridas S."/>
            <person name="Kuo A."/>
            <person name="Salamov A."/>
            <person name="Ahrendt S.R."/>
            <person name="Lipzen A."/>
            <person name="Sullivan W."/>
            <person name="Andreopoulos W.B."/>
            <person name="Clum A."/>
            <person name="Lindquist E."/>
            <person name="Daum C."/>
            <person name="Ramamoorthy G.K."/>
            <person name="Gryganskyi A."/>
            <person name="Culley D."/>
            <person name="Magnuson J.K."/>
            <person name="James T.Y."/>
            <person name="O'Malley M.A."/>
            <person name="Stajich J.E."/>
            <person name="Spatafora J.W."/>
            <person name="Visel A."/>
            <person name="Grigoriev I.V."/>
        </authorList>
    </citation>
    <scope>NUCLEOTIDE SEQUENCE [LARGE SCALE GENOMIC DNA]</scope>
    <source>
        <strain evidence="1 2">CBS 129021</strain>
    </source>
</reference>
<evidence type="ECO:0000313" key="2">
    <source>
        <dbReference type="Proteomes" id="UP000193689"/>
    </source>
</evidence>